<proteinExistence type="predicted"/>
<dbReference type="Proteomes" id="UP001603857">
    <property type="component" value="Unassembled WGS sequence"/>
</dbReference>
<feature type="compositionally biased region" description="Basic and acidic residues" evidence="1">
    <location>
        <begin position="549"/>
        <end position="576"/>
    </location>
</feature>
<accession>A0ABD1MJR1</accession>
<feature type="region of interest" description="Disordered" evidence="1">
    <location>
        <begin position="401"/>
        <end position="423"/>
    </location>
</feature>
<evidence type="ECO:0000313" key="2">
    <source>
        <dbReference type="EMBL" id="KAL2336045.1"/>
    </source>
</evidence>
<protein>
    <submittedName>
        <fullName evidence="2">Uncharacterized protein</fullName>
    </submittedName>
</protein>
<dbReference type="EMBL" id="JBGMDY010000004">
    <property type="protein sequence ID" value="KAL2336045.1"/>
    <property type="molecule type" value="Genomic_DNA"/>
</dbReference>
<dbReference type="Pfam" id="PF05056">
    <property type="entry name" value="DUF674"/>
    <property type="match status" value="1"/>
</dbReference>
<gene>
    <name evidence="2" type="ORF">Fmac_010491</name>
</gene>
<name>A0ABD1MJR1_9FABA</name>
<evidence type="ECO:0000256" key="1">
    <source>
        <dbReference type="SAM" id="MobiDB-lite"/>
    </source>
</evidence>
<dbReference type="PANTHER" id="PTHR33103">
    <property type="entry name" value="OS01G0153900 PROTEIN"/>
    <property type="match status" value="1"/>
</dbReference>
<dbReference type="PANTHER" id="PTHR33103:SF93">
    <property type="entry name" value="DUF674 FAMILY PROTEIN"/>
    <property type="match status" value="1"/>
</dbReference>
<feature type="compositionally biased region" description="Polar residues" evidence="1">
    <location>
        <begin position="577"/>
        <end position="588"/>
    </location>
</feature>
<evidence type="ECO:0000313" key="3">
    <source>
        <dbReference type="Proteomes" id="UP001603857"/>
    </source>
</evidence>
<organism evidence="2 3">
    <name type="scientific">Flemingia macrophylla</name>
    <dbReference type="NCBI Taxonomy" id="520843"/>
    <lineage>
        <taxon>Eukaryota</taxon>
        <taxon>Viridiplantae</taxon>
        <taxon>Streptophyta</taxon>
        <taxon>Embryophyta</taxon>
        <taxon>Tracheophyta</taxon>
        <taxon>Spermatophyta</taxon>
        <taxon>Magnoliopsida</taxon>
        <taxon>eudicotyledons</taxon>
        <taxon>Gunneridae</taxon>
        <taxon>Pentapetalae</taxon>
        <taxon>rosids</taxon>
        <taxon>fabids</taxon>
        <taxon>Fabales</taxon>
        <taxon>Fabaceae</taxon>
        <taxon>Papilionoideae</taxon>
        <taxon>50 kb inversion clade</taxon>
        <taxon>NPAAA clade</taxon>
        <taxon>indigoferoid/millettioid clade</taxon>
        <taxon>Phaseoleae</taxon>
        <taxon>Flemingia</taxon>
    </lineage>
</organism>
<feature type="region of interest" description="Disordered" evidence="1">
    <location>
        <begin position="540"/>
        <end position="596"/>
    </location>
</feature>
<sequence>MASNEGATIPLRYWVEGEEKRVVMAEARGDFVDVLFSFLTLPLGATIFHESHDHNNQPLLIGCISNLYQSVKHLSPAVFLNAICKRMLLSPRNAFEASCQRLKLNIHNTTLPTKYFMCSNKTDHPSSNKTDHPSSPVMMTTFEEATCSYCGKPMDKELELLLESNEKPDAAKYDGVFVKGDAMFLIFDDLRVLRSTPSDSLQLLRKHRHKDFSNITEKIPRVGMQEIFNILKQALISKSPLSDAFLENRESKPSYSFSPNINTCPSHLKDYVEIKVMVSKSRNKVLFAEAGEDFVDFLVSFLTTPLGAIVNLMNGKLSLGSIDNLYESIKNLDPSWFIESSDESLLNPKVAPQFGCKSNPLNVLEEGDPPKYWFGTPKKCNMESEKEKEKEMVSMKKDLLRDPPKEKEMKLSDPPKEKKHFDPPKEMKLFDPRSFAVDTSYKYGFMKRPCLFVVTDDLKLIPMTAASSFPYLQELENFKLDDVEQHIVKIRKRSHEALNLMRASLTCTESALTQSLFYLLRKWKCQRWIPFWGVLPRKKKKHGKKKEKKERASGKTSDMRNREKDKEVKKIEDGTENKPTLTTTQVPQETKIPNDV</sequence>
<keyword evidence="3" id="KW-1185">Reference proteome</keyword>
<dbReference type="AlphaFoldDB" id="A0ABD1MJR1"/>
<dbReference type="InterPro" id="IPR007750">
    <property type="entry name" value="DUF674"/>
</dbReference>
<comment type="caution">
    <text evidence="2">The sequence shown here is derived from an EMBL/GenBank/DDBJ whole genome shotgun (WGS) entry which is preliminary data.</text>
</comment>
<reference evidence="2 3" key="1">
    <citation type="submission" date="2024-08" db="EMBL/GenBank/DDBJ databases">
        <title>Insights into the chromosomal genome structure of Flemingia macrophylla.</title>
        <authorList>
            <person name="Ding Y."/>
            <person name="Zhao Y."/>
            <person name="Bi W."/>
            <person name="Wu M."/>
            <person name="Zhao G."/>
            <person name="Gong Y."/>
            <person name="Li W."/>
            <person name="Zhang P."/>
        </authorList>
    </citation>
    <scope>NUCLEOTIDE SEQUENCE [LARGE SCALE GENOMIC DNA]</scope>
    <source>
        <strain evidence="2">DYQJB</strain>
        <tissue evidence="2">Leaf</tissue>
    </source>
</reference>